<dbReference type="OrthoDB" id="6348963at2759"/>
<dbReference type="EMBL" id="KZ308326">
    <property type="protein sequence ID" value="KAG8227530.1"/>
    <property type="molecule type" value="Genomic_DNA"/>
</dbReference>
<sequence>MDLKGNIPGKASLKREERSVETTTATIAASGQRVKRRPEMDSSGFHGDTFNSGFGDFWTMKRNSQYLHPYGPYKRRPEMDSSGFHGDTFNSGFGDFWTMKRNMAADNAGGVDKRRPEMDSSGFHGDTFSSGFGDFYTMKRNPILHQEEKRRPEMDSSGFHGDTFNGGFGDFWTMKRTALAHPYTAQAKRRPEMDSSGFHGDTFNGDFGDFWTMKRTALARPLSYPGKRRPEMDSSGFHGDTFNGGFGDFWTMKRAQGVPERSQNGVGEFLDYEDRPLGKRRPEMDSSGFHGDTFNGGFGDFWTMKKRSLRARRGVEGGEKADPSALQDERYDELLVDEDGSPSRWAYGRLEAKRRPEMDSSGFHGDTFNSGFGDFWTMKRNQLRPYTAVYGKRRPEMDSSGFHGDTFNSGFGDFWTMKRGGGYGVVIPMNPNKRKPEMDSSGFHGDTFHGGFGDFWTMKRSGYADRLAGKEGSGIKQVDLHKADGIEGVKDKGSEDDRGDGSGNSEGKNDDKKN</sequence>
<reference evidence="2" key="2">
    <citation type="submission" date="2017-10" db="EMBL/GenBank/DDBJ databases">
        <title>Ladona fulva Genome sequencing and assembly.</title>
        <authorList>
            <person name="Murali S."/>
            <person name="Richards S."/>
            <person name="Bandaranaike D."/>
            <person name="Bellair M."/>
            <person name="Blankenburg K."/>
            <person name="Chao H."/>
            <person name="Dinh H."/>
            <person name="Doddapaneni H."/>
            <person name="Dugan-Rocha S."/>
            <person name="Elkadiri S."/>
            <person name="Gnanaolivu R."/>
            <person name="Hernandez B."/>
            <person name="Skinner E."/>
            <person name="Javaid M."/>
            <person name="Lee S."/>
            <person name="Li M."/>
            <person name="Ming W."/>
            <person name="Munidasa M."/>
            <person name="Muniz J."/>
            <person name="Nguyen L."/>
            <person name="Hughes D."/>
            <person name="Osuji N."/>
            <person name="Pu L.-L."/>
            <person name="Puazo M."/>
            <person name="Qu C."/>
            <person name="Quiroz J."/>
            <person name="Raj R."/>
            <person name="Weissenberger G."/>
            <person name="Xin Y."/>
            <person name="Zou X."/>
            <person name="Han Y."/>
            <person name="Worley K."/>
            <person name="Muzny D."/>
            <person name="Gibbs R."/>
        </authorList>
    </citation>
    <scope>NUCLEOTIDE SEQUENCE</scope>
    <source>
        <strain evidence="2">Sampled in the wild</strain>
    </source>
</reference>
<accession>A0A8K0K3A4</accession>
<organism evidence="2 3">
    <name type="scientific">Ladona fulva</name>
    <name type="common">Scarce chaser dragonfly</name>
    <name type="synonym">Libellula fulva</name>
    <dbReference type="NCBI Taxonomy" id="123851"/>
    <lineage>
        <taxon>Eukaryota</taxon>
        <taxon>Metazoa</taxon>
        <taxon>Ecdysozoa</taxon>
        <taxon>Arthropoda</taxon>
        <taxon>Hexapoda</taxon>
        <taxon>Insecta</taxon>
        <taxon>Pterygota</taxon>
        <taxon>Palaeoptera</taxon>
        <taxon>Odonata</taxon>
        <taxon>Epiprocta</taxon>
        <taxon>Anisoptera</taxon>
        <taxon>Libelluloidea</taxon>
        <taxon>Libellulidae</taxon>
        <taxon>Ladona</taxon>
    </lineage>
</organism>
<dbReference type="Proteomes" id="UP000792457">
    <property type="component" value="Unassembled WGS sequence"/>
</dbReference>
<name>A0A8K0K3A4_LADFU</name>
<proteinExistence type="predicted"/>
<feature type="region of interest" description="Disordered" evidence="1">
    <location>
        <begin position="1"/>
        <end position="46"/>
    </location>
</feature>
<gene>
    <name evidence="2" type="ORF">J437_LFUL008402</name>
</gene>
<evidence type="ECO:0000313" key="3">
    <source>
        <dbReference type="Proteomes" id="UP000792457"/>
    </source>
</evidence>
<dbReference type="AlphaFoldDB" id="A0A8K0K3A4"/>
<reference evidence="2" key="1">
    <citation type="submission" date="2013-04" db="EMBL/GenBank/DDBJ databases">
        <authorList>
            <person name="Qu J."/>
            <person name="Murali S.C."/>
            <person name="Bandaranaike D."/>
            <person name="Bellair M."/>
            <person name="Blankenburg K."/>
            <person name="Chao H."/>
            <person name="Dinh H."/>
            <person name="Doddapaneni H."/>
            <person name="Downs B."/>
            <person name="Dugan-Rocha S."/>
            <person name="Elkadiri S."/>
            <person name="Gnanaolivu R.D."/>
            <person name="Hernandez B."/>
            <person name="Javaid M."/>
            <person name="Jayaseelan J.C."/>
            <person name="Lee S."/>
            <person name="Li M."/>
            <person name="Ming W."/>
            <person name="Munidasa M."/>
            <person name="Muniz J."/>
            <person name="Nguyen L."/>
            <person name="Ongeri F."/>
            <person name="Osuji N."/>
            <person name="Pu L.-L."/>
            <person name="Puazo M."/>
            <person name="Qu C."/>
            <person name="Quiroz J."/>
            <person name="Raj R."/>
            <person name="Weissenberger G."/>
            <person name="Xin Y."/>
            <person name="Zou X."/>
            <person name="Han Y."/>
            <person name="Richards S."/>
            <person name="Worley K."/>
            <person name="Muzny D."/>
            <person name="Gibbs R."/>
        </authorList>
    </citation>
    <scope>NUCLEOTIDE SEQUENCE</scope>
    <source>
        <strain evidence="2">Sampled in the wild</strain>
    </source>
</reference>
<protein>
    <submittedName>
        <fullName evidence="2">Uncharacterized protein</fullName>
    </submittedName>
</protein>
<feature type="compositionally biased region" description="Basic and acidic residues" evidence="1">
    <location>
        <begin position="478"/>
        <end position="500"/>
    </location>
</feature>
<feature type="region of interest" description="Disordered" evidence="1">
    <location>
        <begin position="471"/>
        <end position="514"/>
    </location>
</feature>
<keyword evidence="3" id="KW-1185">Reference proteome</keyword>
<comment type="caution">
    <text evidence="2">The sequence shown here is derived from an EMBL/GenBank/DDBJ whole genome shotgun (WGS) entry which is preliminary data.</text>
</comment>
<evidence type="ECO:0000256" key="1">
    <source>
        <dbReference type="SAM" id="MobiDB-lite"/>
    </source>
</evidence>
<evidence type="ECO:0000313" key="2">
    <source>
        <dbReference type="EMBL" id="KAG8227530.1"/>
    </source>
</evidence>